<dbReference type="EMBL" id="CM039427">
    <property type="protein sequence ID" value="KAI4354121.1"/>
    <property type="molecule type" value="Genomic_DNA"/>
</dbReference>
<comment type="caution">
    <text evidence="1">The sequence shown here is derived from an EMBL/GenBank/DDBJ whole genome shotgun (WGS) entry which is preliminary data.</text>
</comment>
<organism evidence="1 2">
    <name type="scientific">Bauhinia variegata</name>
    <name type="common">Purple orchid tree</name>
    <name type="synonym">Phanera variegata</name>
    <dbReference type="NCBI Taxonomy" id="167791"/>
    <lineage>
        <taxon>Eukaryota</taxon>
        <taxon>Viridiplantae</taxon>
        <taxon>Streptophyta</taxon>
        <taxon>Embryophyta</taxon>
        <taxon>Tracheophyta</taxon>
        <taxon>Spermatophyta</taxon>
        <taxon>Magnoliopsida</taxon>
        <taxon>eudicotyledons</taxon>
        <taxon>Gunneridae</taxon>
        <taxon>Pentapetalae</taxon>
        <taxon>rosids</taxon>
        <taxon>fabids</taxon>
        <taxon>Fabales</taxon>
        <taxon>Fabaceae</taxon>
        <taxon>Cercidoideae</taxon>
        <taxon>Cercideae</taxon>
        <taxon>Bauhiniinae</taxon>
        <taxon>Bauhinia</taxon>
    </lineage>
</organism>
<evidence type="ECO:0000313" key="1">
    <source>
        <dbReference type="EMBL" id="KAI4354121.1"/>
    </source>
</evidence>
<name>A0ACB9Q2Q6_BAUVA</name>
<sequence>MVATARCEEIKNEQYNSFQMNEELHNLSKDAQFGFVPDFGKRVNSILNTCVSNYDEEALNFDEDVVNEKREELIYQSLQPKLKQELSNSVGYLLCEEIDPTWSKIRKHFNTVMDPALSQLDNTLSELGVEEGRKEMLERLLEYGKDVVGAKAREESGRAKNHMLRKFIKHFNYDDGSSPRNWNNSEEIQKTAEAALSYPLQLLAVLAAIRLEEPEEDDNILKILSSALLEMDQNARIDLDSPTWEMVTPFKTLITPIQCKELWQEFMVEVENAVIDALQLVQPSAYGEMLNKLRQEYLNKFTEEFDKYSDKQHTFITAADDCIKKCLLQFDNHCEDLKIELADRDRLKARAKLEHDMNSYIAAKSEEKMAPKIRLFEEKLKQELSDYVGHLLCEETDPTWSKIRKHLSGLSFSRLHDILSECGIDEAARREKIERTQKYAKDVVINKAREESYRAKNRMITKFRKLFNYECNSKRHETDPRGSNISNALDSSHWNEVPSSRTLLTPLQCSKLLKDYLDEAQKIVDQAREDCKLKKNAWMEKFFKKIGSVIIGIVAACSLLWKLISDRMNQRNSENGNVTLSTRIQPRRFLFITIYSQYFIILKLKQTQLSRMDYRSSGTKSLVSQGKANENDDLAFQLIDGNGNFNDMKLKDFAKEVGLHQCGRSYAVVAIMGPQSSGKSTLLNLLFHTKFKMMDDSDGRYQITQGIWIGRCPDIKPLTLVLDMEGTDGSERGEDDVAFEKQSALLALAVADVVLINLWCQDIGREHAANKPLLRAVFQQVLVQFGDKQRRITLMFVVRDKTKSPENVLEAYLKEDIEKIWASIIKPSETSNLQLHNFFKVEVVFLPNYEEREEEFKLTVYNLKKRFENSTAPGGLADTGDDKVPASWFPVIAQNIWNDILENKDLDLPAHKVMVATVCCEDIINELQDSFEINEDWRNLRNNAQFRFLPDFGKIVNSILSTYVSEYDANTLYLEEEVTNAKREELLNKLLQVVEPVYQTMVNRLRLEHLKKFMEAIDNNSDDEQNKFSTVNAQLEYCLLEFDKECAAIKVGGAKFDTFKARAKLRRDMNSYTATKHEDKLAFKIRRLYEPKLKQELSGSVGYLLREEADLTWSKIRGHFKSVMESILSGFNHTLSEFDVDEEWKKEKIENIQTYAKDVVEAKAREESGRAKFHMISKFVKLFKYDNDSSTCDWKDEEIEAAAKDALYTPLKLLAGLAAIRLEDDEADDNIQYILSSALLGSGDQKASKELDSPSWEKVPSFRTLITPIECKQLWTEYLIEAGDAIDQTLKDLEEKEKKKPALEQIAEKILSIITAEQII</sequence>
<evidence type="ECO:0000313" key="2">
    <source>
        <dbReference type="Proteomes" id="UP000828941"/>
    </source>
</evidence>
<reference evidence="1 2" key="1">
    <citation type="journal article" date="2022" name="DNA Res.">
        <title>Chromosomal-level genome assembly of the orchid tree Bauhinia variegata (Leguminosae; Cercidoideae) supports the allotetraploid origin hypothesis of Bauhinia.</title>
        <authorList>
            <person name="Zhong Y."/>
            <person name="Chen Y."/>
            <person name="Zheng D."/>
            <person name="Pang J."/>
            <person name="Liu Y."/>
            <person name="Luo S."/>
            <person name="Meng S."/>
            <person name="Qian L."/>
            <person name="Wei D."/>
            <person name="Dai S."/>
            <person name="Zhou R."/>
        </authorList>
    </citation>
    <scope>NUCLEOTIDE SEQUENCE [LARGE SCALE GENOMIC DNA]</scope>
    <source>
        <strain evidence="1">BV-YZ2020</strain>
    </source>
</reference>
<dbReference type="Proteomes" id="UP000828941">
    <property type="component" value="Chromosome 2"/>
</dbReference>
<keyword evidence="2" id="KW-1185">Reference proteome</keyword>
<gene>
    <name evidence="1" type="ORF">L6164_003020</name>
</gene>
<protein>
    <submittedName>
        <fullName evidence="1">Uncharacterized protein</fullName>
    </submittedName>
</protein>
<proteinExistence type="predicted"/>
<accession>A0ACB9Q2Q6</accession>